<dbReference type="Proteomes" id="UP000198897">
    <property type="component" value="Unassembled WGS sequence"/>
</dbReference>
<dbReference type="InterPro" id="IPR016181">
    <property type="entry name" value="Acyl_CoA_acyltransferase"/>
</dbReference>
<proteinExistence type="predicted"/>
<reference evidence="5" key="1">
    <citation type="submission" date="2016-10" db="EMBL/GenBank/DDBJ databases">
        <authorList>
            <person name="Varghese N."/>
            <person name="Submissions S."/>
        </authorList>
    </citation>
    <scope>NUCLEOTIDE SEQUENCE [LARGE SCALE GENOMIC DNA]</scope>
    <source>
        <strain evidence="5">FP5</strain>
    </source>
</reference>
<feature type="domain" description="N-acetyltransferase" evidence="3">
    <location>
        <begin position="7"/>
        <end position="158"/>
    </location>
</feature>
<dbReference type="PANTHER" id="PTHR43877:SF8">
    <property type="entry name" value="N-ACETYLGLUTAMATE SYNTHASE-RELATED"/>
    <property type="match status" value="1"/>
</dbReference>
<evidence type="ECO:0000313" key="5">
    <source>
        <dbReference type="Proteomes" id="UP000198897"/>
    </source>
</evidence>
<dbReference type="AlphaFoldDB" id="A0A1I2NQX6"/>
<dbReference type="EMBL" id="FOOG01000020">
    <property type="protein sequence ID" value="SFG04057.1"/>
    <property type="molecule type" value="Genomic_DNA"/>
</dbReference>
<keyword evidence="1 4" id="KW-0808">Transferase</keyword>
<evidence type="ECO:0000259" key="3">
    <source>
        <dbReference type="PROSITE" id="PS51186"/>
    </source>
</evidence>
<dbReference type="Pfam" id="PF00583">
    <property type="entry name" value="Acetyltransf_1"/>
    <property type="match status" value="1"/>
</dbReference>
<name>A0A1I2NQX6_9BACI</name>
<keyword evidence="5" id="KW-1185">Reference proteome</keyword>
<evidence type="ECO:0000256" key="2">
    <source>
        <dbReference type="ARBA" id="ARBA00023315"/>
    </source>
</evidence>
<keyword evidence="2" id="KW-0012">Acyltransferase</keyword>
<dbReference type="RefSeq" id="WP_089752212.1">
    <property type="nucleotide sequence ID" value="NZ_FOOG01000020.1"/>
</dbReference>
<dbReference type="CDD" id="cd04301">
    <property type="entry name" value="NAT_SF"/>
    <property type="match status" value="1"/>
</dbReference>
<dbReference type="GO" id="GO:0016747">
    <property type="term" value="F:acyltransferase activity, transferring groups other than amino-acyl groups"/>
    <property type="evidence" value="ECO:0007669"/>
    <property type="project" value="InterPro"/>
</dbReference>
<accession>A0A1I2NQX6</accession>
<evidence type="ECO:0000313" key="4">
    <source>
        <dbReference type="EMBL" id="SFG04057.1"/>
    </source>
</evidence>
<protein>
    <submittedName>
        <fullName evidence="4">Acetyltransferase (GNAT) family protein</fullName>
    </submittedName>
</protein>
<gene>
    <name evidence="4" type="ORF">SAMN05216353_12016</name>
</gene>
<dbReference type="InterPro" id="IPR000182">
    <property type="entry name" value="GNAT_dom"/>
</dbReference>
<dbReference type="PROSITE" id="PS51186">
    <property type="entry name" value="GNAT"/>
    <property type="match status" value="1"/>
</dbReference>
<dbReference type="SUPFAM" id="SSF55729">
    <property type="entry name" value="Acyl-CoA N-acyltransferases (Nat)"/>
    <property type="match status" value="1"/>
</dbReference>
<dbReference type="OrthoDB" id="9776689at2"/>
<dbReference type="InterPro" id="IPR050832">
    <property type="entry name" value="Bact_Acetyltransf"/>
</dbReference>
<sequence length="1025" mass="116390">MKTLEQVKIVEYHDGYAQAVAKMWNESSENWGGDDSVSTAQDIIDTEAKSTNLYLFLAIIGDEVVGYCGLSEYREDEGALYIPLINVHPEYQGLKIGKRLLLTALDKTVELGWPRLDLFTWPGNTKAVPLYKKCGFFWEERDDATHLMNFMPMVLQIEWLRPFFEKHNWYTTSQRVIEIKPDGFKAQDHTVFEYKWEAGGEFVTIQFERTGRRIRRIETQDLMVEMNLPHFKLLEKEPHYASYRIINKTETPFQVSISGSSSAVVKHEVEETFEVRGEWNGEFPVQLHMPEVEPNPWKTHPVIGVDITINQSVLPLRMGVFPIQPGKLHLRSLNKNWRVHHKGTLQLDLESQLDTTSSWIVKLPANKIIQWEEPQVQAQVDAKGRLSIPLTGELRKHGFLDEQVEVKVRRKDGRTTSFHTRLTLAFPGYGAKFGGQTEEHWYGYNGPHYVKIEKRNNAVKGGSLRAKEDPLTIMTPKLGKPFNDELSKTSATSVEHIELQEAFVLKTSLASHVFSSVILNTYYKIYGDGLVEITHELINHGPEEKSDLAFLQPIIIPLKGMAMPMKNGVLIGNEADIPFIGTIHSGDLSERWLFTSSASGDTAGLAWQEDAVGKRDDWRFGVMYSIGTLEPGKLQSLGPIQIGINTVPNWRQWRELAAGYETKNLEELPLYGLEVENDGFASEKGEKVDVAFRSRLSSYLQGRLTVHSEEDTFEKEIGKEEASTKVTYPLVYHTPGLKTLTGQFRSPGRKADLHALHVVKGTEPVEVSTEEDIWTVDNGTIAFRASASYYPGVYSIKYNGRETLHHCYPEAGPKAWWNPWGGGIRYAMQNVSPYSMLKERTSISAVTKKDQYGHDWTGICLKTAFTEHEEMKGVVLYQYALTLPEVPVAVFYAEIHQGANRTFFGEKLSLEAFFKPAEDLKSCYAVQPNNGLFHTYYAGVEEYELNDTPFVQIGSDDRKEKATLIHPNTRQTAGTYMNQEVFMVESVQEWAAGSGELTQVEPTILFLGEETYDKLNHPFHGIMFK</sequence>
<dbReference type="PANTHER" id="PTHR43877">
    <property type="entry name" value="AMINOALKYLPHOSPHONATE N-ACETYLTRANSFERASE-RELATED-RELATED"/>
    <property type="match status" value="1"/>
</dbReference>
<organism evidence="4 5">
    <name type="scientific">Halobacillus alkaliphilus</name>
    <dbReference type="NCBI Taxonomy" id="396056"/>
    <lineage>
        <taxon>Bacteria</taxon>
        <taxon>Bacillati</taxon>
        <taxon>Bacillota</taxon>
        <taxon>Bacilli</taxon>
        <taxon>Bacillales</taxon>
        <taxon>Bacillaceae</taxon>
        <taxon>Halobacillus</taxon>
    </lineage>
</organism>
<evidence type="ECO:0000256" key="1">
    <source>
        <dbReference type="ARBA" id="ARBA00022679"/>
    </source>
</evidence>
<dbReference type="Gene3D" id="3.40.630.30">
    <property type="match status" value="1"/>
</dbReference>